<accession>A0AAD8H660</accession>
<keyword evidence="3" id="KW-1185">Reference proteome</keyword>
<sequence>MDASTPTQQQAKSKKRGRPKGSKTKEDRDVSAAKNTSSGGVAKMRGGDKKVAAVDDNYTHWKTLVPVLYDWWGPVLEEANQKNRQRIYLSEQACELPVALTFNSLAFIHQDGQFGVPLKSNPPANTGHTSFLDSKADCFSENVILKDYG</sequence>
<organism evidence="2 3">
    <name type="scientific">Heracleum sosnowskyi</name>
    <dbReference type="NCBI Taxonomy" id="360622"/>
    <lineage>
        <taxon>Eukaryota</taxon>
        <taxon>Viridiplantae</taxon>
        <taxon>Streptophyta</taxon>
        <taxon>Embryophyta</taxon>
        <taxon>Tracheophyta</taxon>
        <taxon>Spermatophyta</taxon>
        <taxon>Magnoliopsida</taxon>
        <taxon>eudicotyledons</taxon>
        <taxon>Gunneridae</taxon>
        <taxon>Pentapetalae</taxon>
        <taxon>asterids</taxon>
        <taxon>campanulids</taxon>
        <taxon>Apiales</taxon>
        <taxon>Apiaceae</taxon>
        <taxon>Apioideae</taxon>
        <taxon>apioid superclade</taxon>
        <taxon>Tordylieae</taxon>
        <taxon>Tordyliinae</taxon>
        <taxon>Heracleum</taxon>
    </lineage>
</organism>
<proteinExistence type="predicted"/>
<dbReference type="AlphaFoldDB" id="A0AAD8H660"/>
<evidence type="ECO:0000313" key="2">
    <source>
        <dbReference type="EMBL" id="KAK1360463.1"/>
    </source>
</evidence>
<protein>
    <submittedName>
        <fullName evidence="2">Uncharacterized protein</fullName>
    </submittedName>
</protein>
<feature type="compositionally biased region" description="Basic residues" evidence="1">
    <location>
        <begin position="12"/>
        <end position="22"/>
    </location>
</feature>
<evidence type="ECO:0000256" key="1">
    <source>
        <dbReference type="SAM" id="MobiDB-lite"/>
    </source>
</evidence>
<name>A0AAD8H660_9APIA</name>
<reference evidence="2" key="1">
    <citation type="submission" date="2023-02" db="EMBL/GenBank/DDBJ databases">
        <title>Genome of toxic invasive species Heracleum sosnowskyi carries increased number of genes despite the absence of recent whole-genome duplications.</title>
        <authorList>
            <person name="Schelkunov M."/>
            <person name="Shtratnikova V."/>
            <person name="Makarenko M."/>
            <person name="Klepikova A."/>
            <person name="Omelchenko D."/>
            <person name="Novikova G."/>
            <person name="Obukhova E."/>
            <person name="Bogdanov V."/>
            <person name="Penin A."/>
            <person name="Logacheva M."/>
        </authorList>
    </citation>
    <scope>NUCLEOTIDE SEQUENCE</scope>
    <source>
        <strain evidence="2">Hsosn_3</strain>
        <tissue evidence="2">Leaf</tissue>
    </source>
</reference>
<reference evidence="2" key="2">
    <citation type="submission" date="2023-05" db="EMBL/GenBank/DDBJ databases">
        <authorList>
            <person name="Schelkunov M.I."/>
        </authorList>
    </citation>
    <scope>NUCLEOTIDE SEQUENCE</scope>
    <source>
        <strain evidence="2">Hsosn_3</strain>
        <tissue evidence="2">Leaf</tissue>
    </source>
</reference>
<feature type="compositionally biased region" description="Polar residues" evidence="1">
    <location>
        <begin position="1"/>
        <end position="11"/>
    </location>
</feature>
<feature type="region of interest" description="Disordered" evidence="1">
    <location>
        <begin position="1"/>
        <end position="48"/>
    </location>
</feature>
<dbReference type="Proteomes" id="UP001237642">
    <property type="component" value="Unassembled WGS sequence"/>
</dbReference>
<comment type="caution">
    <text evidence="2">The sequence shown here is derived from an EMBL/GenBank/DDBJ whole genome shotgun (WGS) entry which is preliminary data.</text>
</comment>
<dbReference type="EMBL" id="JAUIZM010000010">
    <property type="protein sequence ID" value="KAK1360463.1"/>
    <property type="molecule type" value="Genomic_DNA"/>
</dbReference>
<evidence type="ECO:0000313" key="3">
    <source>
        <dbReference type="Proteomes" id="UP001237642"/>
    </source>
</evidence>
<gene>
    <name evidence="2" type="ORF">POM88_044937</name>
</gene>